<dbReference type="PANTHER" id="PTHR43722">
    <property type="entry name" value="PROLINE IMINOPEPTIDASE"/>
    <property type="match status" value="1"/>
</dbReference>
<dbReference type="Pfam" id="PF00561">
    <property type="entry name" value="Abhydrolase_1"/>
    <property type="match status" value="1"/>
</dbReference>
<organism evidence="12 13">
    <name type="scientific">Kribbella soli</name>
    <dbReference type="NCBI Taxonomy" id="1124743"/>
    <lineage>
        <taxon>Bacteria</taxon>
        <taxon>Bacillati</taxon>
        <taxon>Actinomycetota</taxon>
        <taxon>Actinomycetes</taxon>
        <taxon>Propionibacteriales</taxon>
        <taxon>Kribbellaceae</taxon>
        <taxon>Kribbella</taxon>
    </lineage>
</organism>
<dbReference type="GO" id="GO:0004177">
    <property type="term" value="F:aminopeptidase activity"/>
    <property type="evidence" value="ECO:0007669"/>
    <property type="project" value="UniProtKB-UniRule"/>
</dbReference>
<dbReference type="InterPro" id="IPR000073">
    <property type="entry name" value="AB_hydrolase_1"/>
</dbReference>
<feature type="active site" evidence="9">
    <location>
        <position position="267"/>
    </location>
</feature>
<sequence length="317" mass="35970">MYPEIEPYDHGMLDVGDGHRVYWEVCGNPDGKPALMIHGGPGSGAGASWRRYFDPTRYKVVLVDQRNCGRSTPDAAEPDVDLSTNTTWHLISDFERLRRQLGIGKWLLLGASHGATLGLAYAEKHPEAVSEIVLFSVTNTSRREVEWVTRDMGRIFPEEWERFRDGVLEEDRDGNLPLAYSRLLHDADPAVREKAARDWCDWEETHVRTHPDWRPDSAYDDPVFRLRFARLVTHYWGHAAWLEEDVLVREAGKLAGIPGVLIHGRLDISGPPDIAWRMARAWPDAELHLVEQEGHGAGGRRTTELILAALDRFALRS</sequence>
<dbReference type="EMBL" id="SJJZ01000001">
    <property type="protein sequence ID" value="TCC11634.1"/>
    <property type="molecule type" value="Genomic_DNA"/>
</dbReference>
<evidence type="ECO:0000256" key="3">
    <source>
        <dbReference type="ARBA" id="ARBA00010088"/>
    </source>
</evidence>
<dbReference type="SUPFAM" id="SSF53474">
    <property type="entry name" value="alpha/beta-Hydrolases"/>
    <property type="match status" value="1"/>
</dbReference>
<keyword evidence="13" id="KW-1185">Reference proteome</keyword>
<comment type="similarity">
    <text evidence="3 8 10">Belongs to the peptidase S33 family.</text>
</comment>
<feature type="domain" description="AB hydrolase-1" evidence="11">
    <location>
        <begin position="35"/>
        <end position="296"/>
    </location>
</feature>
<feature type="active site" description="Nucleophile" evidence="9">
    <location>
        <position position="112"/>
    </location>
</feature>
<evidence type="ECO:0000256" key="7">
    <source>
        <dbReference type="ARBA" id="ARBA00022801"/>
    </source>
</evidence>
<evidence type="ECO:0000256" key="5">
    <source>
        <dbReference type="ARBA" id="ARBA00022490"/>
    </source>
</evidence>
<dbReference type="PANTHER" id="PTHR43722:SF1">
    <property type="entry name" value="PROLINE IMINOPEPTIDASE"/>
    <property type="match status" value="1"/>
</dbReference>
<evidence type="ECO:0000256" key="1">
    <source>
        <dbReference type="ARBA" id="ARBA00001585"/>
    </source>
</evidence>
<accession>A0A4R0HNP5</accession>
<protein>
    <recommendedName>
        <fullName evidence="8 10">Proline iminopeptidase</fullName>
        <shortName evidence="8">PIP</shortName>
        <ecNumber evidence="8 10">3.4.11.5</ecNumber>
    </recommendedName>
    <alternativeName>
        <fullName evidence="8">Prolyl aminopeptidase</fullName>
    </alternativeName>
</protein>
<dbReference type="NCBIfam" id="TIGR01249">
    <property type="entry name" value="pro_imino_pep_1"/>
    <property type="match status" value="1"/>
</dbReference>
<keyword evidence="5 8" id="KW-0963">Cytoplasm</keyword>
<dbReference type="Gene3D" id="3.40.50.1820">
    <property type="entry name" value="alpha/beta hydrolase"/>
    <property type="match status" value="1"/>
</dbReference>
<keyword evidence="7 8" id="KW-0378">Hydrolase</keyword>
<evidence type="ECO:0000313" key="12">
    <source>
        <dbReference type="EMBL" id="TCC11634.1"/>
    </source>
</evidence>
<gene>
    <name evidence="12" type="primary">pip</name>
    <name evidence="12" type="ORF">E0H45_10350</name>
</gene>
<name>A0A4R0HNP5_9ACTN</name>
<dbReference type="PRINTS" id="PR00793">
    <property type="entry name" value="PROAMNOPTASE"/>
</dbReference>
<dbReference type="AlphaFoldDB" id="A0A4R0HNP5"/>
<evidence type="ECO:0000256" key="2">
    <source>
        <dbReference type="ARBA" id="ARBA00004496"/>
    </source>
</evidence>
<dbReference type="GO" id="GO:0005737">
    <property type="term" value="C:cytoplasm"/>
    <property type="evidence" value="ECO:0007669"/>
    <property type="project" value="UniProtKB-SubCell"/>
</dbReference>
<dbReference type="InterPro" id="IPR029058">
    <property type="entry name" value="AB_hydrolase_fold"/>
</dbReference>
<dbReference type="Proteomes" id="UP000292346">
    <property type="component" value="Unassembled WGS sequence"/>
</dbReference>
<comment type="caution">
    <text evidence="12">The sequence shown here is derived from an EMBL/GenBank/DDBJ whole genome shotgun (WGS) entry which is preliminary data.</text>
</comment>
<reference evidence="12 13" key="1">
    <citation type="submission" date="2019-02" db="EMBL/GenBank/DDBJ databases">
        <title>Kribbella capetownensis sp. nov. and Kribbella speibonae sp. nov., isolated from soil.</title>
        <authorList>
            <person name="Curtis S.M."/>
            <person name="Norton I."/>
            <person name="Everest G.J."/>
            <person name="Meyers P.R."/>
        </authorList>
    </citation>
    <scope>NUCLEOTIDE SEQUENCE [LARGE SCALE GENOMIC DNA]</scope>
    <source>
        <strain evidence="12 13">KCTC 29219</strain>
    </source>
</reference>
<evidence type="ECO:0000313" key="13">
    <source>
        <dbReference type="Proteomes" id="UP000292346"/>
    </source>
</evidence>
<evidence type="ECO:0000256" key="9">
    <source>
        <dbReference type="PIRSR" id="PIRSR006431-1"/>
    </source>
</evidence>
<dbReference type="RefSeq" id="WP_131336461.1">
    <property type="nucleotide sequence ID" value="NZ_SJJZ01000001.1"/>
</dbReference>
<dbReference type="InterPro" id="IPR002410">
    <property type="entry name" value="Peptidase_S33"/>
</dbReference>
<evidence type="ECO:0000256" key="6">
    <source>
        <dbReference type="ARBA" id="ARBA00022670"/>
    </source>
</evidence>
<dbReference type="OrthoDB" id="9796770at2"/>
<dbReference type="EC" id="3.4.11.5" evidence="8 10"/>
<evidence type="ECO:0000259" key="11">
    <source>
        <dbReference type="Pfam" id="PF00561"/>
    </source>
</evidence>
<dbReference type="InterPro" id="IPR005944">
    <property type="entry name" value="Pro_iminopeptidase"/>
</dbReference>
<feature type="active site" description="Proton donor" evidence="9">
    <location>
        <position position="295"/>
    </location>
</feature>
<comment type="subcellular location">
    <subcellularLocation>
        <location evidence="2 8">Cytoplasm</location>
    </subcellularLocation>
</comment>
<keyword evidence="6 8" id="KW-0645">Protease</keyword>
<dbReference type="GO" id="GO:0006508">
    <property type="term" value="P:proteolysis"/>
    <property type="evidence" value="ECO:0007669"/>
    <property type="project" value="UniProtKB-KW"/>
</dbReference>
<evidence type="ECO:0000256" key="4">
    <source>
        <dbReference type="ARBA" id="ARBA00022438"/>
    </source>
</evidence>
<comment type="catalytic activity">
    <reaction evidence="1 8 10">
        <text>Release of N-terminal proline from a peptide.</text>
        <dbReference type="EC" id="3.4.11.5"/>
    </reaction>
</comment>
<evidence type="ECO:0000256" key="8">
    <source>
        <dbReference type="PIRNR" id="PIRNR006431"/>
    </source>
</evidence>
<proteinExistence type="inferred from homology"/>
<evidence type="ECO:0000256" key="10">
    <source>
        <dbReference type="RuleBase" id="RU003421"/>
    </source>
</evidence>
<dbReference type="PIRSF" id="PIRSF006431">
    <property type="entry name" value="Pept_S33"/>
    <property type="match status" value="1"/>
</dbReference>
<keyword evidence="4 8" id="KW-0031">Aminopeptidase</keyword>